<dbReference type="EMBL" id="JOWA01000093">
    <property type="protein sequence ID" value="KEZ43402.1"/>
    <property type="molecule type" value="Genomic_DNA"/>
</dbReference>
<accession>A0A084G7U0</accession>
<organism evidence="1 2">
    <name type="scientific">Pseudallescheria apiosperma</name>
    <name type="common">Scedosporium apiospermum</name>
    <dbReference type="NCBI Taxonomy" id="563466"/>
    <lineage>
        <taxon>Eukaryota</taxon>
        <taxon>Fungi</taxon>
        <taxon>Dikarya</taxon>
        <taxon>Ascomycota</taxon>
        <taxon>Pezizomycotina</taxon>
        <taxon>Sordariomycetes</taxon>
        <taxon>Hypocreomycetidae</taxon>
        <taxon>Microascales</taxon>
        <taxon>Microascaceae</taxon>
        <taxon>Scedosporium</taxon>
    </lineage>
</organism>
<name>A0A084G7U0_PSEDA</name>
<dbReference type="KEGG" id="sapo:SAPIO_CDS4573"/>
<dbReference type="OrthoDB" id="5345494at2759"/>
<dbReference type="VEuPathDB" id="FungiDB:SAPIO_CDS4573"/>
<evidence type="ECO:0008006" key="3">
    <source>
        <dbReference type="Google" id="ProtNLM"/>
    </source>
</evidence>
<gene>
    <name evidence="1" type="ORF">SAPIO_CDS4573</name>
</gene>
<dbReference type="OMA" id="FNVRILS"/>
<dbReference type="RefSeq" id="XP_016643201.1">
    <property type="nucleotide sequence ID" value="XM_016787092.1"/>
</dbReference>
<dbReference type="CDD" id="cd09917">
    <property type="entry name" value="F-box_SF"/>
    <property type="match status" value="1"/>
</dbReference>
<dbReference type="Proteomes" id="UP000028545">
    <property type="component" value="Unassembled WGS sequence"/>
</dbReference>
<sequence>MSIVGNDPNARDLLEKQSLLDLLSNHLVLQHTAPYLSARDRLALGATCRDFHQLVNLSHGVFRYLDLTRVTTAQFDIAPVDNGGEVWRNVQVDENVTEDEFYSGPLRGIFSTLERRHILRDVQTLVLDGLSVTADLCREIISDSKFNVRILSIRGVKNLNERLLRGALKYACRPDRPAGMPKLRGLYIFTEKSPIVEITDATATSPAEQRGETPSSCCKEACVDTGDLWYHKKGKVIQHAVPQEWAETLIDCQGVIAFDAPLCTGPCHMNSPAYESIVPGVAPAVPRWSVATFALSGCAGCGSAPEGMTTFDTAADRTSLPLLPDAPLLSSSLTAATYPTASTCGTTPSFIARCTTCLNDRHCRTCNKWWCERCYTPPLPGLHVPVSADESQASIKKVQRSCFECGFNCNDCVRRTQRRCTACGGGYCITHHEGSSPTLCDWCSTRRRQMAANRAANPQRPVPQQFPACKTKSKQAWLSWMRNQNSIVERRARERTFPREGLRCLAARS</sequence>
<proteinExistence type="predicted"/>
<evidence type="ECO:0000313" key="1">
    <source>
        <dbReference type="EMBL" id="KEZ43402.1"/>
    </source>
</evidence>
<dbReference type="HOGENOM" id="CLU_037759_0_0_1"/>
<keyword evidence="2" id="KW-1185">Reference proteome</keyword>
<evidence type="ECO:0000313" key="2">
    <source>
        <dbReference type="Proteomes" id="UP000028545"/>
    </source>
</evidence>
<reference evidence="1 2" key="1">
    <citation type="journal article" date="2014" name="Genome Announc.">
        <title>Draft genome sequence of the pathogenic fungus Scedosporium apiospermum.</title>
        <authorList>
            <person name="Vandeputte P."/>
            <person name="Ghamrawi S."/>
            <person name="Rechenmann M."/>
            <person name="Iltis A."/>
            <person name="Giraud S."/>
            <person name="Fleury M."/>
            <person name="Thornton C."/>
            <person name="Delhaes L."/>
            <person name="Meyer W."/>
            <person name="Papon N."/>
            <person name="Bouchara J.P."/>
        </authorList>
    </citation>
    <scope>NUCLEOTIDE SEQUENCE [LARGE SCALE GENOMIC DNA]</scope>
    <source>
        <strain evidence="1 2">IHEM 14462</strain>
    </source>
</reference>
<dbReference type="GeneID" id="27723645"/>
<dbReference type="AlphaFoldDB" id="A0A084G7U0"/>
<comment type="caution">
    <text evidence="1">The sequence shown here is derived from an EMBL/GenBank/DDBJ whole genome shotgun (WGS) entry which is preliminary data.</text>
</comment>
<protein>
    <recommendedName>
        <fullName evidence="3">Ubiquitin fusion degradation protein</fullName>
    </recommendedName>
</protein>